<name>A0A1G1Y213_9BACT</name>
<proteinExistence type="inferred from homology"/>
<comment type="similarity">
    <text evidence="1 8">Belongs to the class-II aminoacyl-tRNA synthetase family.</text>
</comment>
<dbReference type="Gene3D" id="3.40.50.800">
    <property type="entry name" value="Anticodon-binding domain"/>
    <property type="match status" value="1"/>
</dbReference>
<comment type="subcellular location">
    <subcellularLocation>
        <location evidence="8">Cytoplasm</location>
    </subcellularLocation>
</comment>
<evidence type="ECO:0000256" key="7">
    <source>
        <dbReference type="ARBA" id="ARBA00047639"/>
    </source>
</evidence>
<dbReference type="GO" id="GO:0004821">
    <property type="term" value="F:histidine-tRNA ligase activity"/>
    <property type="evidence" value="ECO:0007669"/>
    <property type="project" value="UniProtKB-UniRule"/>
</dbReference>
<evidence type="ECO:0000313" key="12">
    <source>
        <dbReference type="EMBL" id="OGY45830.1"/>
    </source>
</evidence>
<feature type="binding site" evidence="9">
    <location>
        <position position="148"/>
    </location>
    <ligand>
        <name>L-histidine</name>
        <dbReference type="ChEBI" id="CHEBI:57595"/>
    </ligand>
</feature>
<comment type="catalytic activity">
    <reaction evidence="7 8">
        <text>tRNA(His) + L-histidine + ATP = L-histidyl-tRNA(His) + AMP + diphosphate + H(+)</text>
        <dbReference type="Rhea" id="RHEA:17313"/>
        <dbReference type="Rhea" id="RHEA-COMP:9665"/>
        <dbReference type="Rhea" id="RHEA-COMP:9689"/>
        <dbReference type="ChEBI" id="CHEBI:15378"/>
        <dbReference type="ChEBI" id="CHEBI:30616"/>
        <dbReference type="ChEBI" id="CHEBI:33019"/>
        <dbReference type="ChEBI" id="CHEBI:57595"/>
        <dbReference type="ChEBI" id="CHEBI:78442"/>
        <dbReference type="ChEBI" id="CHEBI:78527"/>
        <dbReference type="ChEBI" id="CHEBI:456215"/>
        <dbReference type="EC" id="6.1.1.21"/>
    </reaction>
</comment>
<dbReference type="HAMAP" id="MF_00127">
    <property type="entry name" value="His_tRNA_synth"/>
    <property type="match status" value="1"/>
</dbReference>
<evidence type="ECO:0000313" key="13">
    <source>
        <dbReference type="Proteomes" id="UP000178240"/>
    </source>
</evidence>
<evidence type="ECO:0000256" key="5">
    <source>
        <dbReference type="ARBA" id="ARBA00022917"/>
    </source>
</evidence>
<feature type="binding site" evidence="9">
    <location>
        <position position="130"/>
    </location>
    <ligand>
        <name>L-histidine</name>
        <dbReference type="ChEBI" id="CHEBI:57595"/>
    </ligand>
</feature>
<dbReference type="STRING" id="1797535.A2744_00285"/>
<evidence type="ECO:0000256" key="1">
    <source>
        <dbReference type="ARBA" id="ARBA00008226"/>
    </source>
</evidence>
<dbReference type="CDD" id="cd00773">
    <property type="entry name" value="HisRS-like_core"/>
    <property type="match status" value="1"/>
</dbReference>
<evidence type="ECO:0000256" key="2">
    <source>
        <dbReference type="ARBA" id="ARBA00022598"/>
    </source>
</evidence>
<keyword evidence="2 8" id="KW-0436">Ligase</keyword>
<feature type="binding site" evidence="9">
    <location>
        <position position="144"/>
    </location>
    <ligand>
        <name>L-histidine</name>
        <dbReference type="ChEBI" id="CHEBI:57595"/>
    </ligand>
</feature>
<dbReference type="GO" id="GO:0006427">
    <property type="term" value="P:histidyl-tRNA aminoacylation"/>
    <property type="evidence" value="ECO:0007669"/>
    <property type="project" value="UniProtKB-UniRule"/>
</dbReference>
<dbReference type="GO" id="GO:0005737">
    <property type="term" value="C:cytoplasm"/>
    <property type="evidence" value="ECO:0007669"/>
    <property type="project" value="UniProtKB-SubCell"/>
</dbReference>
<dbReference type="Gene3D" id="3.30.930.10">
    <property type="entry name" value="Bira Bifunctional Protein, Domain 2"/>
    <property type="match status" value="1"/>
</dbReference>
<dbReference type="GO" id="GO:0005524">
    <property type="term" value="F:ATP binding"/>
    <property type="evidence" value="ECO:0007669"/>
    <property type="project" value="UniProtKB-UniRule"/>
</dbReference>
<dbReference type="InterPro" id="IPR004154">
    <property type="entry name" value="Anticodon-bd"/>
</dbReference>
<dbReference type="Proteomes" id="UP000178240">
    <property type="component" value="Unassembled WGS sequence"/>
</dbReference>
<dbReference type="AlphaFoldDB" id="A0A1G1Y213"/>
<dbReference type="PIRSF" id="PIRSF001549">
    <property type="entry name" value="His-tRNA_synth"/>
    <property type="match status" value="1"/>
</dbReference>
<dbReference type="InterPro" id="IPR041715">
    <property type="entry name" value="HisRS-like_core"/>
</dbReference>
<dbReference type="Pfam" id="PF13393">
    <property type="entry name" value="tRNA-synt_His"/>
    <property type="match status" value="1"/>
</dbReference>
<dbReference type="InterPro" id="IPR015807">
    <property type="entry name" value="His-tRNA-ligase"/>
</dbReference>
<dbReference type="InterPro" id="IPR006195">
    <property type="entry name" value="aa-tRNA-synth_II"/>
</dbReference>
<accession>A0A1G1Y213</accession>
<feature type="binding site" evidence="9">
    <location>
        <position position="294"/>
    </location>
    <ligand>
        <name>L-histidine</name>
        <dbReference type="ChEBI" id="CHEBI:57595"/>
    </ligand>
</feature>
<feature type="domain" description="Aminoacyl-transfer RNA synthetases class-II family profile" evidence="11">
    <location>
        <begin position="43"/>
        <end position="351"/>
    </location>
</feature>
<keyword evidence="6 8" id="KW-0030">Aminoacyl-tRNA synthetase</keyword>
<dbReference type="PANTHER" id="PTHR11476:SF7">
    <property type="entry name" value="HISTIDINE--TRNA LIGASE"/>
    <property type="match status" value="1"/>
</dbReference>
<evidence type="ECO:0000256" key="10">
    <source>
        <dbReference type="SAM" id="MobiDB-lite"/>
    </source>
</evidence>
<evidence type="ECO:0000256" key="9">
    <source>
        <dbReference type="PIRSR" id="PIRSR001549-1"/>
    </source>
</evidence>
<dbReference type="InterPro" id="IPR033656">
    <property type="entry name" value="HisRS_anticodon"/>
</dbReference>
<dbReference type="EMBL" id="MHIE01000011">
    <property type="protein sequence ID" value="OGY45830.1"/>
    <property type="molecule type" value="Genomic_DNA"/>
</dbReference>
<dbReference type="NCBIfam" id="TIGR00442">
    <property type="entry name" value="hisS"/>
    <property type="match status" value="1"/>
</dbReference>
<dbReference type="CDD" id="cd00859">
    <property type="entry name" value="HisRS_anticodon"/>
    <property type="match status" value="1"/>
</dbReference>
<dbReference type="InterPro" id="IPR036621">
    <property type="entry name" value="Anticodon-bd_dom_sf"/>
</dbReference>
<evidence type="ECO:0000256" key="8">
    <source>
        <dbReference type="HAMAP-Rule" id="MF_00127"/>
    </source>
</evidence>
<keyword evidence="5 8" id="KW-0648">Protein biosynthesis</keyword>
<gene>
    <name evidence="8" type="primary">hisS</name>
    <name evidence="12" type="ORF">A2744_00285</name>
</gene>
<dbReference type="SUPFAM" id="SSF55681">
    <property type="entry name" value="Class II aaRS and biotin synthetases"/>
    <property type="match status" value="1"/>
</dbReference>
<dbReference type="PROSITE" id="PS50862">
    <property type="entry name" value="AA_TRNA_LIGASE_II"/>
    <property type="match status" value="1"/>
</dbReference>
<dbReference type="InterPro" id="IPR045864">
    <property type="entry name" value="aa-tRNA-synth_II/BPL/LPL"/>
</dbReference>
<evidence type="ECO:0000256" key="4">
    <source>
        <dbReference type="ARBA" id="ARBA00022840"/>
    </source>
</evidence>
<protein>
    <recommendedName>
        <fullName evidence="8">Histidine--tRNA ligase</fullName>
        <ecNumber evidence="8">6.1.1.21</ecNumber>
    </recommendedName>
    <alternativeName>
        <fullName evidence="8">Histidyl-tRNA synthetase</fullName>
        <shortName evidence="8">HisRS</shortName>
    </alternativeName>
</protein>
<dbReference type="EC" id="6.1.1.21" evidence="8"/>
<keyword evidence="8" id="KW-0963">Cytoplasm</keyword>
<dbReference type="InterPro" id="IPR004516">
    <property type="entry name" value="HisRS/HisZ"/>
</dbReference>
<reference evidence="12 13" key="1">
    <citation type="journal article" date="2016" name="Nat. Commun.">
        <title>Thousands of microbial genomes shed light on interconnected biogeochemical processes in an aquifer system.</title>
        <authorList>
            <person name="Anantharaman K."/>
            <person name="Brown C.T."/>
            <person name="Hug L.A."/>
            <person name="Sharon I."/>
            <person name="Castelle C.J."/>
            <person name="Probst A.J."/>
            <person name="Thomas B.C."/>
            <person name="Singh A."/>
            <person name="Wilkins M.J."/>
            <person name="Karaoz U."/>
            <person name="Brodie E.L."/>
            <person name="Williams K.H."/>
            <person name="Hubbard S.S."/>
            <person name="Banfield J.F."/>
        </authorList>
    </citation>
    <scope>NUCLEOTIDE SEQUENCE [LARGE SCALE GENOMIC DNA]</scope>
</reference>
<comment type="caution">
    <text evidence="12">The sequence shown here is derived from an EMBL/GenBank/DDBJ whole genome shotgun (WGS) entry which is preliminary data.</text>
</comment>
<dbReference type="SUPFAM" id="SSF52954">
    <property type="entry name" value="Class II aaRS ABD-related"/>
    <property type="match status" value="1"/>
</dbReference>
<dbReference type="PANTHER" id="PTHR11476">
    <property type="entry name" value="HISTIDYL-TRNA SYNTHETASE"/>
    <property type="match status" value="1"/>
</dbReference>
<feature type="binding site" evidence="9">
    <location>
        <begin position="298"/>
        <end position="299"/>
    </location>
    <ligand>
        <name>L-histidine</name>
        <dbReference type="ChEBI" id="CHEBI:57595"/>
    </ligand>
</feature>
<keyword evidence="3 8" id="KW-0547">Nucleotide-binding</keyword>
<evidence type="ECO:0000259" key="11">
    <source>
        <dbReference type="PROSITE" id="PS50862"/>
    </source>
</evidence>
<feature type="region of interest" description="Disordered" evidence="10">
    <location>
        <begin position="1"/>
        <end position="21"/>
    </location>
</feature>
<evidence type="ECO:0000256" key="6">
    <source>
        <dbReference type="ARBA" id="ARBA00023146"/>
    </source>
</evidence>
<keyword evidence="4 8" id="KW-0067">ATP-binding</keyword>
<feature type="binding site" evidence="9">
    <location>
        <begin position="100"/>
        <end position="102"/>
    </location>
    <ligand>
        <name>L-histidine</name>
        <dbReference type="ChEBI" id="CHEBI:57595"/>
    </ligand>
</feature>
<organism evidence="12 13">
    <name type="scientific">Candidatus Buchananbacteria bacterium RIFCSPHIGHO2_01_FULL_44_11</name>
    <dbReference type="NCBI Taxonomy" id="1797535"/>
    <lineage>
        <taxon>Bacteria</taxon>
        <taxon>Candidatus Buchananiibacteriota</taxon>
    </lineage>
</organism>
<dbReference type="Pfam" id="PF03129">
    <property type="entry name" value="HGTP_anticodon"/>
    <property type="match status" value="1"/>
</dbReference>
<evidence type="ECO:0000256" key="3">
    <source>
        <dbReference type="ARBA" id="ARBA00022741"/>
    </source>
</evidence>
<sequence>MSKNDENQQNGSLTSQERRTKMSSDNLLLSGFQDFLPERMLQRNALIATTRSCFEQFGFLAQDTPCLERAELLLGKYGEGEKLIYSFRDHGNRHVSLRYDLTVPLGRIIKTYADKISFPYRRYQVGMVWRADRPGKGRYREFMQMDADIIDDDSVLADVEILLLANYLMESLGAQAIVRFNCRQILDALVEVCGLSVDDGVNLMRVIDKFDKVGKSGVLAELKDAGFTTTVIEKVSAYLEIGGTNDEVLIGLADLLGSASSFQSGLKRVSAIINAIKGSGDQAANFRIDQTIARGLDYYTGVIFETTLVANSDFGSVCSGGRYDRLIKHPDGRQLPSIGLSIGIDRLFSAMESVDKAPSIKTTTQVFIVNFDDNAIAEYLKLAGELRRSGVTVEIFSRSAKLAKQMKVANSRNVPLVLLMGPDEMSQSQAVLKDMRTGVQQVIARSEITSAVLQMIDPK</sequence>
<comment type="subunit">
    <text evidence="8">Homodimer.</text>
</comment>